<organism evidence="1 2">
    <name type="scientific">Croceimicrobium hydrocarbonivorans</name>
    <dbReference type="NCBI Taxonomy" id="2761580"/>
    <lineage>
        <taxon>Bacteria</taxon>
        <taxon>Pseudomonadati</taxon>
        <taxon>Bacteroidota</taxon>
        <taxon>Flavobacteriia</taxon>
        <taxon>Flavobacteriales</taxon>
        <taxon>Owenweeksiaceae</taxon>
        <taxon>Croceimicrobium</taxon>
    </lineage>
</organism>
<evidence type="ECO:0000313" key="1">
    <source>
        <dbReference type="EMBL" id="QNR22802.1"/>
    </source>
</evidence>
<keyword evidence="2" id="KW-1185">Reference proteome</keyword>
<dbReference type="Proteomes" id="UP000516305">
    <property type="component" value="Chromosome"/>
</dbReference>
<dbReference type="SUPFAM" id="SSF53448">
    <property type="entry name" value="Nucleotide-diphospho-sugar transferases"/>
    <property type="match status" value="1"/>
</dbReference>
<dbReference type="InterPro" id="IPR029044">
    <property type="entry name" value="Nucleotide-diphossugar_trans"/>
</dbReference>
<dbReference type="GO" id="GO:0005829">
    <property type="term" value="C:cytosol"/>
    <property type="evidence" value="ECO:0007669"/>
    <property type="project" value="TreeGrafter"/>
</dbReference>
<dbReference type="InterPro" id="IPR003329">
    <property type="entry name" value="Cytidylyl_trans"/>
</dbReference>
<evidence type="ECO:0000313" key="2">
    <source>
        <dbReference type="Proteomes" id="UP000516305"/>
    </source>
</evidence>
<dbReference type="PANTHER" id="PTHR42866">
    <property type="entry name" value="3-DEOXY-MANNO-OCTULOSONATE CYTIDYLYLTRANSFERASE"/>
    <property type="match status" value="1"/>
</dbReference>
<name>A0A7H0VAQ4_9FLAO</name>
<dbReference type="RefSeq" id="WP_210757369.1">
    <property type="nucleotide sequence ID" value="NZ_CP060139.1"/>
</dbReference>
<protein>
    <submittedName>
        <fullName evidence="1">NTP transferase domain-containing protein</fullName>
    </submittedName>
</protein>
<dbReference type="KEGG" id="chyd:H4K34_10460"/>
<accession>A0A7H0VAQ4</accession>
<proteinExistence type="predicted"/>
<dbReference type="GO" id="GO:0016740">
    <property type="term" value="F:transferase activity"/>
    <property type="evidence" value="ECO:0007669"/>
    <property type="project" value="UniProtKB-KW"/>
</dbReference>
<dbReference type="Gene3D" id="3.90.550.10">
    <property type="entry name" value="Spore Coat Polysaccharide Biosynthesis Protein SpsA, Chain A"/>
    <property type="match status" value="1"/>
</dbReference>
<sequence length="235" mass="26663">MNNSQAAVILARYSSSRLPGKALMEIAGKPVLQHIVDRLKSLLKAEQIILATSDLASDDALEDFAAKAGIACYRGSLERVGERFYAAAKQSGCDYAMRINGDNIFLDPALVEHLMQAANTGKYRFLSNVKGRSFPKGMSVEMVEMDFYQQKLEGIKADPYCNEHVMVCLYEEEAPPDHYYWQNDILPEAAGIQLALDTPEDFERSRYMLEQMPAGHYDLNTTFEYYRNYEESLKR</sequence>
<keyword evidence="1" id="KW-0808">Transferase</keyword>
<dbReference type="PANTHER" id="PTHR42866:SF1">
    <property type="entry name" value="SPORE COAT POLYSACCHARIDE BIOSYNTHESIS PROTEIN SPSF"/>
    <property type="match status" value="1"/>
</dbReference>
<reference evidence="1 2" key="1">
    <citation type="submission" date="2020-08" db="EMBL/GenBank/DDBJ databases">
        <title>Croceimicrobium hydrocarbonivorans gen. nov., sp. nov., a novel marine bacterium isolated from a bacterial consortium that degrades polyethylene terephthalate.</title>
        <authorList>
            <person name="Liu R."/>
        </authorList>
    </citation>
    <scope>NUCLEOTIDE SEQUENCE [LARGE SCALE GENOMIC DNA]</scope>
    <source>
        <strain evidence="1 2">A20-9</strain>
    </source>
</reference>
<dbReference type="EMBL" id="CP060139">
    <property type="protein sequence ID" value="QNR22802.1"/>
    <property type="molecule type" value="Genomic_DNA"/>
</dbReference>
<dbReference type="Pfam" id="PF02348">
    <property type="entry name" value="CTP_transf_3"/>
    <property type="match status" value="1"/>
</dbReference>
<dbReference type="AlphaFoldDB" id="A0A7H0VAQ4"/>
<gene>
    <name evidence="1" type="ORF">H4K34_10460</name>
</gene>